<feature type="transmembrane region" description="Helical" evidence="5">
    <location>
        <begin position="319"/>
        <end position="351"/>
    </location>
</feature>
<dbReference type="InterPro" id="IPR001807">
    <property type="entry name" value="ClC"/>
</dbReference>
<feature type="transmembrane region" description="Helical" evidence="5">
    <location>
        <begin position="371"/>
        <end position="394"/>
    </location>
</feature>
<name>A0A444VVF2_9FLAO</name>
<dbReference type="InterPro" id="IPR050368">
    <property type="entry name" value="ClC-type_chloride_channel"/>
</dbReference>
<sequence length="414" mass="44909">MTSLNPKQFLLSLPKWILICALVGIFSGSASAFFLVSLEWVTQFRIQHDWIIWLLPFGGFLVGLSYYYWGESVTKGNNLLLEEYESPKKVIPFKMAPLVLLGTLLTHLFGGSAGREGTAVQMGGAIADQFTKFFNLDNSERRILIILGISAGFASVFGTPLAGAIFALEVLYFSKINFKSILLSFLVAYAAYFTVEFWEIKHTHYSIPTIPELSLNNIIFTLIVGALSGFAALLFSRSTHFWGSLFSKNIKYPPLRPVIGGVVLAIAIAGLGFTKFSGLGVPVIVDSFSNPSQWYDFLLKILFTGFTLGAGFKGGEVTPLFFVGATLGSALSTVIPMPIALLAGIGFVAVFSGATHTPIACTVMGMELFGIAPGIFIAIACTIAYFSSGSVGIYKSQIVKGAKYKLYQRLNSNF</sequence>
<dbReference type="RefSeq" id="WP_129748447.1">
    <property type="nucleotide sequence ID" value="NZ_JUIV01000017.1"/>
</dbReference>
<dbReference type="SUPFAM" id="SSF81340">
    <property type="entry name" value="Clc chloride channel"/>
    <property type="match status" value="1"/>
</dbReference>
<dbReference type="AlphaFoldDB" id="A0A444VVF2"/>
<proteinExistence type="predicted"/>
<dbReference type="Proteomes" id="UP000290433">
    <property type="component" value="Unassembled WGS sequence"/>
</dbReference>
<dbReference type="GO" id="GO:0016020">
    <property type="term" value="C:membrane"/>
    <property type="evidence" value="ECO:0007669"/>
    <property type="project" value="UniProtKB-SubCell"/>
</dbReference>
<dbReference type="PRINTS" id="PR00762">
    <property type="entry name" value="CLCHANNEL"/>
</dbReference>
<evidence type="ECO:0000256" key="2">
    <source>
        <dbReference type="ARBA" id="ARBA00022692"/>
    </source>
</evidence>
<keyword evidence="4 5" id="KW-0472">Membrane</keyword>
<feature type="transmembrane region" description="Helical" evidence="5">
    <location>
        <begin position="255"/>
        <end position="274"/>
    </location>
</feature>
<dbReference type="InterPro" id="IPR014743">
    <property type="entry name" value="Cl-channel_core"/>
</dbReference>
<keyword evidence="3 5" id="KW-1133">Transmembrane helix</keyword>
<organism evidence="6 7">
    <name type="scientific">Flavobacterium anhuiense</name>
    <dbReference type="NCBI Taxonomy" id="459526"/>
    <lineage>
        <taxon>Bacteria</taxon>
        <taxon>Pseudomonadati</taxon>
        <taxon>Bacteroidota</taxon>
        <taxon>Flavobacteriia</taxon>
        <taxon>Flavobacteriales</taxon>
        <taxon>Flavobacteriaceae</taxon>
        <taxon>Flavobacterium</taxon>
    </lineage>
</organism>
<keyword evidence="2 5" id="KW-0812">Transmembrane</keyword>
<dbReference type="Gene3D" id="1.10.3080.10">
    <property type="entry name" value="Clc chloride channel"/>
    <property type="match status" value="1"/>
</dbReference>
<feature type="transmembrane region" description="Helical" evidence="5">
    <location>
        <begin position="218"/>
        <end position="235"/>
    </location>
</feature>
<gene>
    <name evidence="6" type="ORF">NU08_3697</name>
</gene>
<evidence type="ECO:0000256" key="4">
    <source>
        <dbReference type="ARBA" id="ARBA00023136"/>
    </source>
</evidence>
<dbReference type="PANTHER" id="PTHR43427:SF12">
    <property type="entry name" value="CHLORIDE TRANSPORTER"/>
    <property type="match status" value="1"/>
</dbReference>
<accession>A0A444VVF2</accession>
<dbReference type="GO" id="GO:0015108">
    <property type="term" value="F:chloride transmembrane transporter activity"/>
    <property type="evidence" value="ECO:0007669"/>
    <property type="project" value="InterPro"/>
</dbReference>
<dbReference type="EMBL" id="JUIV01000017">
    <property type="protein sequence ID" value="RYJ37344.1"/>
    <property type="molecule type" value="Genomic_DNA"/>
</dbReference>
<comment type="subcellular location">
    <subcellularLocation>
        <location evidence="1">Membrane</location>
        <topology evidence="1">Multi-pass membrane protein</topology>
    </subcellularLocation>
</comment>
<feature type="transmembrane region" description="Helical" evidence="5">
    <location>
        <begin position="180"/>
        <end position="198"/>
    </location>
</feature>
<evidence type="ECO:0000256" key="5">
    <source>
        <dbReference type="SAM" id="Phobius"/>
    </source>
</evidence>
<dbReference type="Pfam" id="PF00654">
    <property type="entry name" value="Voltage_CLC"/>
    <property type="match status" value="1"/>
</dbReference>
<reference evidence="6 7" key="1">
    <citation type="submission" date="2014-12" db="EMBL/GenBank/DDBJ databases">
        <title>Genome sequence of Flavobacterium anhuiense RCM74.</title>
        <authorList>
            <person name="Kim J.F."/>
            <person name="Song J.Y."/>
            <person name="Kwak M.-J."/>
            <person name="Lee S.-W."/>
        </authorList>
    </citation>
    <scope>NUCLEOTIDE SEQUENCE [LARGE SCALE GENOMIC DNA]</scope>
    <source>
        <strain evidence="6 7">RCM74</strain>
    </source>
</reference>
<evidence type="ECO:0000313" key="7">
    <source>
        <dbReference type="Proteomes" id="UP000290433"/>
    </source>
</evidence>
<evidence type="ECO:0000256" key="3">
    <source>
        <dbReference type="ARBA" id="ARBA00022989"/>
    </source>
</evidence>
<dbReference type="OrthoDB" id="9767361at2"/>
<feature type="transmembrane region" description="Helical" evidence="5">
    <location>
        <begin position="143"/>
        <end position="168"/>
    </location>
</feature>
<evidence type="ECO:0000313" key="6">
    <source>
        <dbReference type="EMBL" id="RYJ37344.1"/>
    </source>
</evidence>
<dbReference type="PANTHER" id="PTHR43427">
    <property type="entry name" value="CHLORIDE CHANNEL PROTEIN CLC-E"/>
    <property type="match status" value="1"/>
</dbReference>
<evidence type="ECO:0000256" key="1">
    <source>
        <dbReference type="ARBA" id="ARBA00004141"/>
    </source>
</evidence>
<feature type="transmembrane region" description="Helical" evidence="5">
    <location>
        <begin position="16"/>
        <end position="38"/>
    </location>
</feature>
<comment type="caution">
    <text evidence="6">The sequence shown here is derived from an EMBL/GenBank/DDBJ whole genome shotgun (WGS) entry which is preliminary data.</text>
</comment>
<dbReference type="CDD" id="cd03682">
    <property type="entry name" value="ClC_sycA_like"/>
    <property type="match status" value="1"/>
</dbReference>
<feature type="transmembrane region" description="Helical" evidence="5">
    <location>
        <begin position="50"/>
        <end position="69"/>
    </location>
</feature>
<feature type="transmembrane region" description="Helical" evidence="5">
    <location>
        <begin position="294"/>
        <end position="312"/>
    </location>
</feature>
<protein>
    <submittedName>
        <fullName evidence="6">Cl-channel, voltage-gated family protein</fullName>
    </submittedName>
</protein>